<accession>A0A9D4J6N0</accession>
<gene>
    <name evidence="1" type="ORF">DPMN_154068</name>
</gene>
<dbReference type="AlphaFoldDB" id="A0A9D4J6N0"/>
<comment type="caution">
    <text evidence="1">The sequence shown here is derived from an EMBL/GenBank/DDBJ whole genome shotgun (WGS) entry which is preliminary data.</text>
</comment>
<organism evidence="1 2">
    <name type="scientific">Dreissena polymorpha</name>
    <name type="common">Zebra mussel</name>
    <name type="synonym">Mytilus polymorpha</name>
    <dbReference type="NCBI Taxonomy" id="45954"/>
    <lineage>
        <taxon>Eukaryota</taxon>
        <taxon>Metazoa</taxon>
        <taxon>Spiralia</taxon>
        <taxon>Lophotrochozoa</taxon>
        <taxon>Mollusca</taxon>
        <taxon>Bivalvia</taxon>
        <taxon>Autobranchia</taxon>
        <taxon>Heteroconchia</taxon>
        <taxon>Euheterodonta</taxon>
        <taxon>Imparidentia</taxon>
        <taxon>Neoheterodontei</taxon>
        <taxon>Myida</taxon>
        <taxon>Dreissenoidea</taxon>
        <taxon>Dreissenidae</taxon>
        <taxon>Dreissena</taxon>
    </lineage>
</organism>
<protein>
    <submittedName>
        <fullName evidence="1">Uncharacterized protein</fullName>
    </submittedName>
</protein>
<evidence type="ECO:0000313" key="2">
    <source>
        <dbReference type="Proteomes" id="UP000828390"/>
    </source>
</evidence>
<reference evidence="1" key="2">
    <citation type="submission" date="2020-11" db="EMBL/GenBank/DDBJ databases">
        <authorList>
            <person name="McCartney M.A."/>
            <person name="Auch B."/>
            <person name="Kono T."/>
            <person name="Mallez S."/>
            <person name="Becker A."/>
            <person name="Gohl D.M."/>
            <person name="Silverstein K.A.T."/>
            <person name="Koren S."/>
            <person name="Bechman K.B."/>
            <person name="Herman A."/>
            <person name="Abrahante J.E."/>
            <person name="Garbe J."/>
        </authorList>
    </citation>
    <scope>NUCLEOTIDE SEQUENCE</scope>
    <source>
        <strain evidence="1">Duluth1</strain>
        <tissue evidence="1">Whole animal</tissue>
    </source>
</reference>
<reference evidence="1" key="1">
    <citation type="journal article" date="2019" name="bioRxiv">
        <title>The Genome of the Zebra Mussel, Dreissena polymorpha: A Resource for Invasive Species Research.</title>
        <authorList>
            <person name="McCartney M.A."/>
            <person name="Auch B."/>
            <person name="Kono T."/>
            <person name="Mallez S."/>
            <person name="Zhang Y."/>
            <person name="Obille A."/>
            <person name="Becker A."/>
            <person name="Abrahante J.E."/>
            <person name="Garbe J."/>
            <person name="Badalamenti J.P."/>
            <person name="Herman A."/>
            <person name="Mangelson H."/>
            <person name="Liachko I."/>
            <person name="Sullivan S."/>
            <person name="Sone E.D."/>
            <person name="Koren S."/>
            <person name="Silverstein K.A.T."/>
            <person name="Beckman K.B."/>
            <person name="Gohl D.M."/>
        </authorList>
    </citation>
    <scope>NUCLEOTIDE SEQUENCE</scope>
    <source>
        <strain evidence="1">Duluth1</strain>
        <tissue evidence="1">Whole animal</tissue>
    </source>
</reference>
<dbReference type="EMBL" id="JAIWYP010000007">
    <property type="protein sequence ID" value="KAH3800435.1"/>
    <property type="molecule type" value="Genomic_DNA"/>
</dbReference>
<keyword evidence="2" id="KW-1185">Reference proteome</keyword>
<name>A0A9D4J6N0_DREPO</name>
<proteinExistence type="predicted"/>
<dbReference type="Proteomes" id="UP000828390">
    <property type="component" value="Unassembled WGS sequence"/>
</dbReference>
<evidence type="ECO:0000313" key="1">
    <source>
        <dbReference type="EMBL" id="KAH3800435.1"/>
    </source>
</evidence>
<sequence length="194" mass="21580">MTARQTGYTTPQRPQLPYLNKSRTVMMPQALGQSSECLNNLMQTGTDQQLAARATQSVQQPLTGCQIRHRFTPNTKIVYVIELKNGGPIPSLSPRRRVSRGSGLATATMSFWLVLKSAPNQKDGFIAILHNSESTVDGEGLKPEYEARVELLKESGMDLVRWASYYLDSVALYTAVNNSNRIDIKVPYIGRCET</sequence>